<reference evidence="8" key="2">
    <citation type="submission" date="2020-02" db="EMBL/GenBank/DDBJ databases">
        <title>Esox lucius (northern pike) genome, fEsoLuc1, primary haplotype.</title>
        <authorList>
            <person name="Myers G."/>
            <person name="Karagic N."/>
            <person name="Meyer A."/>
            <person name="Pippel M."/>
            <person name="Reichard M."/>
            <person name="Winkler S."/>
            <person name="Tracey A."/>
            <person name="Sims Y."/>
            <person name="Howe K."/>
            <person name="Rhie A."/>
            <person name="Formenti G."/>
            <person name="Durbin R."/>
            <person name="Fedrigo O."/>
            <person name="Jarvis E.D."/>
        </authorList>
    </citation>
    <scope>NUCLEOTIDE SEQUENCE [LARGE SCALE GENOMIC DNA]</scope>
</reference>
<dbReference type="SUPFAM" id="SSF57850">
    <property type="entry name" value="RING/U-box"/>
    <property type="match status" value="1"/>
</dbReference>
<feature type="domain" description="NHR" evidence="7">
    <location>
        <begin position="32"/>
        <end position="189"/>
    </location>
</feature>
<dbReference type="InterPro" id="IPR001841">
    <property type="entry name" value="Znf_RING"/>
</dbReference>
<dbReference type="PROSITE" id="PS51065">
    <property type="entry name" value="NHR"/>
    <property type="match status" value="1"/>
</dbReference>
<dbReference type="GO" id="GO:0008270">
    <property type="term" value="F:zinc ion binding"/>
    <property type="evidence" value="ECO:0007669"/>
    <property type="project" value="UniProtKB-KW"/>
</dbReference>
<dbReference type="PROSITE" id="PS50089">
    <property type="entry name" value="ZF_RING_2"/>
    <property type="match status" value="1"/>
</dbReference>
<dbReference type="GO" id="GO:0005769">
    <property type="term" value="C:early endosome"/>
    <property type="evidence" value="ECO:0007669"/>
    <property type="project" value="TreeGrafter"/>
</dbReference>
<keyword evidence="2" id="KW-0677">Repeat</keyword>
<dbReference type="RefSeq" id="XP_010875933.4">
    <property type="nucleotide sequence ID" value="XM_010877631.5"/>
</dbReference>
<dbReference type="Pfam" id="PF13920">
    <property type="entry name" value="zf-C3HC4_3"/>
    <property type="match status" value="1"/>
</dbReference>
<evidence type="ECO:0000313" key="9">
    <source>
        <dbReference type="Proteomes" id="UP000265140"/>
    </source>
</evidence>
<evidence type="ECO:0000256" key="2">
    <source>
        <dbReference type="ARBA" id="ARBA00022737"/>
    </source>
</evidence>
<dbReference type="Bgee" id="ENSELUG00000020463">
    <property type="expression patterns" value="Expressed in bone element and 4 other cell types or tissues"/>
</dbReference>
<dbReference type="SMART" id="SM00588">
    <property type="entry name" value="NEUZ"/>
    <property type="match status" value="1"/>
</dbReference>
<dbReference type="Gene3D" id="3.30.40.10">
    <property type="entry name" value="Zinc/RING finger domain, C3HC4 (zinc finger)"/>
    <property type="match status" value="1"/>
</dbReference>
<reference evidence="9" key="1">
    <citation type="journal article" date="2014" name="PLoS ONE">
        <title>The genome and linkage map of the northern pike (Esox lucius): conserved synteny revealed between the salmonid sister group and the Neoteleostei.</title>
        <authorList>
            <person name="Rondeau E.B."/>
            <person name="Minkley D.R."/>
            <person name="Leong J.S."/>
            <person name="Messmer A.M."/>
            <person name="Jantzen J.R."/>
            <person name="von Schalburg K.R."/>
            <person name="Lemon C."/>
            <person name="Bird N.H."/>
            <person name="Koop B.F."/>
        </authorList>
    </citation>
    <scope>NUCLEOTIDE SEQUENCE</scope>
</reference>
<keyword evidence="4" id="KW-0862">Zinc</keyword>
<proteinExistence type="predicted"/>
<dbReference type="OMA" id="GDSCMCV"/>
<evidence type="ECO:0000256" key="3">
    <source>
        <dbReference type="ARBA" id="ARBA00022771"/>
    </source>
</evidence>
<dbReference type="Proteomes" id="UP000265140">
    <property type="component" value="Chromosome 14"/>
</dbReference>
<evidence type="ECO:0000256" key="5">
    <source>
        <dbReference type="PROSITE-ProRule" id="PRU00175"/>
    </source>
</evidence>
<dbReference type="Ensembl" id="ENSELUT00000032044.3">
    <property type="protein sequence ID" value="ENSELUP00000021376.3"/>
    <property type="gene ID" value="ENSELUG00000020463.3"/>
</dbReference>
<dbReference type="STRING" id="8010.ENSELUP00000021376"/>
<keyword evidence="9" id="KW-1185">Reference proteome</keyword>
<organism evidence="8 9">
    <name type="scientific">Esox lucius</name>
    <name type="common">Northern pike</name>
    <dbReference type="NCBI Taxonomy" id="8010"/>
    <lineage>
        <taxon>Eukaryota</taxon>
        <taxon>Metazoa</taxon>
        <taxon>Chordata</taxon>
        <taxon>Craniata</taxon>
        <taxon>Vertebrata</taxon>
        <taxon>Euteleostomi</taxon>
        <taxon>Actinopterygii</taxon>
        <taxon>Neopterygii</taxon>
        <taxon>Teleostei</taxon>
        <taxon>Protacanthopterygii</taxon>
        <taxon>Esociformes</taxon>
        <taxon>Esocidae</taxon>
        <taxon>Esox</taxon>
    </lineage>
</organism>
<dbReference type="GeneID" id="105014917"/>
<keyword evidence="1" id="KW-0479">Metal-binding</keyword>
<dbReference type="PANTHER" id="PTHR12429">
    <property type="entry name" value="NEURALIZED"/>
    <property type="match status" value="1"/>
</dbReference>
<dbReference type="InParanoid" id="A0A3P8YXT7"/>
<reference evidence="8" key="3">
    <citation type="submission" date="2025-08" db="UniProtKB">
        <authorList>
            <consortium name="Ensembl"/>
        </authorList>
    </citation>
    <scope>IDENTIFICATION</scope>
</reference>
<dbReference type="GeneTree" id="ENSGT00940000156696"/>
<dbReference type="InterPro" id="IPR043136">
    <property type="entry name" value="B30.2/SPRY_sf"/>
</dbReference>
<evidence type="ECO:0000256" key="4">
    <source>
        <dbReference type="ARBA" id="ARBA00022833"/>
    </source>
</evidence>
<evidence type="ECO:0000259" key="6">
    <source>
        <dbReference type="PROSITE" id="PS50089"/>
    </source>
</evidence>
<reference evidence="8" key="4">
    <citation type="submission" date="2025-09" db="UniProtKB">
        <authorList>
            <consortium name="Ensembl"/>
        </authorList>
    </citation>
    <scope>IDENTIFICATION</scope>
</reference>
<dbReference type="KEGG" id="els:105014917"/>
<dbReference type="PANTHER" id="PTHR12429:SF36">
    <property type="entry name" value="E3 UBIQUITIN-PROTEIN LIGASE NEURL3"/>
    <property type="match status" value="1"/>
</dbReference>
<evidence type="ECO:0000256" key="1">
    <source>
        <dbReference type="ARBA" id="ARBA00022723"/>
    </source>
</evidence>
<dbReference type="FunFam" id="2.60.120.920:FF:000005">
    <property type="entry name" value="Putative E3 ubiquitin-protein ligase NEURL1B"/>
    <property type="match status" value="1"/>
</dbReference>
<evidence type="ECO:0000259" key="7">
    <source>
        <dbReference type="PROSITE" id="PS51065"/>
    </source>
</evidence>
<dbReference type="InterPro" id="IPR037962">
    <property type="entry name" value="Neuralized"/>
</dbReference>
<dbReference type="GO" id="GO:0070086">
    <property type="term" value="P:ubiquitin-dependent endocytosis"/>
    <property type="evidence" value="ECO:0007669"/>
    <property type="project" value="TreeGrafter"/>
</dbReference>
<accession>A0A3P8YXT7</accession>
<dbReference type="GO" id="GO:0061630">
    <property type="term" value="F:ubiquitin protein ligase activity"/>
    <property type="evidence" value="ECO:0007669"/>
    <property type="project" value="TreeGrafter"/>
</dbReference>
<dbReference type="Gene3D" id="2.60.120.920">
    <property type="match status" value="1"/>
</dbReference>
<protein>
    <recommendedName>
        <fullName evidence="10">Neuralized E3 ubiquitin protein ligase 3</fullName>
    </recommendedName>
</protein>
<evidence type="ECO:0008006" key="10">
    <source>
        <dbReference type="Google" id="ProtNLM"/>
    </source>
</evidence>
<dbReference type="InterPro" id="IPR006573">
    <property type="entry name" value="NHR_dom"/>
</dbReference>
<feature type="domain" description="RING-type" evidence="6">
    <location>
        <begin position="254"/>
        <end position="292"/>
    </location>
</feature>
<name>A0A3P8YXT7_ESOLU</name>
<dbReference type="InterPro" id="IPR013083">
    <property type="entry name" value="Znf_RING/FYVE/PHD"/>
</dbReference>
<keyword evidence="3 5" id="KW-0863">Zinc-finger</keyword>
<evidence type="ECO:0000313" key="8">
    <source>
        <dbReference type="Ensembl" id="ENSELUP00000021376.3"/>
    </source>
</evidence>
<dbReference type="Pfam" id="PF07177">
    <property type="entry name" value="Neuralized"/>
    <property type="match status" value="1"/>
</dbReference>
<sequence>MGQKQSGQEKEHWKRSIEFNSPHLCGCQCLGPLSFHNGSMGSGLSMSIEGRHVERDRKTFQNGLAFSNRPIRVQEKIHLRVEQCDQHWQGALRLGFTSRDPSMSEPFFPPALAIPDLTDTDGFWASILPPGFTMLGAELIFWVTHRGVLVCEGPNGVRYRLLNGVDVRRPLWAMIDVYGQTRAVLLLGSEKKASLRHIQRSCPVPPPPPASHGDSCMCVDKGRPCRNSLDYRLSTDCITSTEADTFAEQDSEQCVVCLSARATEVLPCFHRCLCASCVIPFKRVFRNCPLCRHVIRPTGR</sequence>
<dbReference type="AlphaFoldDB" id="A0A3P8YXT7"/>